<keyword evidence="12" id="KW-0520">NAD</keyword>
<keyword evidence="10" id="KW-0249">Electron transport</keyword>
<evidence type="ECO:0000256" key="8">
    <source>
        <dbReference type="ARBA" id="ARBA00022792"/>
    </source>
</evidence>
<evidence type="ECO:0000256" key="10">
    <source>
        <dbReference type="ARBA" id="ARBA00022982"/>
    </source>
</evidence>
<keyword evidence="9" id="KW-1278">Translocase</keyword>
<dbReference type="InterPro" id="IPR050175">
    <property type="entry name" value="Complex_I_Subunit_2"/>
</dbReference>
<feature type="transmembrane region" description="Helical" evidence="18">
    <location>
        <begin position="59"/>
        <end position="81"/>
    </location>
</feature>
<keyword evidence="11 18" id="KW-1133">Transmembrane helix</keyword>
<evidence type="ECO:0000256" key="11">
    <source>
        <dbReference type="ARBA" id="ARBA00022989"/>
    </source>
</evidence>
<dbReference type="GO" id="GO:0006120">
    <property type="term" value="P:mitochondrial electron transport, NADH to ubiquinone"/>
    <property type="evidence" value="ECO:0007669"/>
    <property type="project" value="TreeGrafter"/>
</dbReference>
<feature type="transmembrane region" description="Helical" evidence="18">
    <location>
        <begin position="137"/>
        <end position="157"/>
    </location>
</feature>
<name>Q9TD60_9TELE</name>
<comment type="similarity">
    <text evidence="2">Belongs to the complex I subunit 2 family.</text>
</comment>
<evidence type="ECO:0000256" key="15">
    <source>
        <dbReference type="ARBA" id="ARBA00023136"/>
    </source>
</evidence>
<evidence type="ECO:0000256" key="16">
    <source>
        <dbReference type="ARBA" id="ARBA00031028"/>
    </source>
</evidence>
<evidence type="ECO:0000256" key="12">
    <source>
        <dbReference type="ARBA" id="ARBA00023027"/>
    </source>
</evidence>
<dbReference type="EC" id="7.1.1.2" evidence="3"/>
<sequence length="166" mass="18737">MSFTTSILFLFLTTLGTLITLSSSSWLMIWIGMELNALALFPLMAHADTPLAKKTALKYFTIQTTTAIVMLIGVLMLPQTINQSSPDCLTHNIALMMIMFGLTTKLALVPAHTWLLEIIRGQSRLMIMILTTWQKLAPLWVFIKLAPSFPTLTWILAEKLTMWHKN</sequence>
<evidence type="ECO:0000256" key="3">
    <source>
        <dbReference type="ARBA" id="ARBA00012944"/>
    </source>
</evidence>
<keyword evidence="6" id="KW-0679">Respiratory chain</keyword>
<evidence type="ECO:0000256" key="7">
    <source>
        <dbReference type="ARBA" id="ARBA00022692"/>
    </source>
</evidence>
<evidence type="ECO:0000256" key="6">
    <source>
        <dbReference type="ARBA" id="ARBA00022660"/>
    </source>
</evidence>
<keyword evidence="5" id="KW-0813">Transport</keyword>
<keyword evidence="15 18" id="KW-0472">Membrane</keyword>
<evidence type="ECO:0000256" key="13">
    <source>
        <dbReference type="ARBA" id="ARBA00023075"/>
    </source>
</evidence>
<keyword evidence="8" id="KW-0999">Mitochondrion inner membrane</keyword>
<dbReference type="GO" id="GO:0008137">
    <property type="term" value="F:NADH dehydrogenase (ubiquinone) activity"/>
    <property type="evidence" value="ECO:0007669"/>
    <property type="project" value="UniProtKB-EC"/>
</dbReference>
<dbReference type="GO" id="GO:0005743">
    <property type="term" value="C:mitochondrial inner membrane"/>
    <property type="evidence" value="ECO:0007669"/>
    <property type="project" value="UniProtKB-SubCell"/>
</dbReference>
<evidence type="ECO:0000313" key="20">
    <source>
        <dbReference type="EMBL" id="AAF02918.1"/>
    </source>
</evidence>
<evidence type="ECO:0000256" key="9">
    <source>
        <dbReference type="ARBA" id="ARBA00022967"/>
    </source>
</evidence>
<keyword evidence="14 20" id="KW-0496">Mitochondrion</keyword>
<organism evidence="20">
    <name type="scientific">Callopanchax occidentalis</name>
    <name type="common">golden pheasant panchax</name>
    <dbReference type="NCBI Taxonomy" id="52668"/>
    <lineage>
        <taxon>Eukaryota</taxon>
        <taxon>Metazoa</taxon>
        <taxon>Chordata</taxon>
        <taxon>Craniata</taxon>
        <taxon>Vertebrata</taxon>
        <taxon>Euteleostomi</taxon>
        <taxon>Actinopterygii</taxon>
        <taxon>Neopterygii</taxon>
        <taxon>Teleostei</taxon>
        <taxon>Neoteleostei</taxon>
        <taxon>Acanthomorphata</taxon>
        <taxon>Ovalentaria</taxon>
        <taxon>Atherinomorphae</taxon>
        <taxon>Cyprinodontiformes</taxon>
        <taxon>Nothobranchiidae</taxon>
        <taxon>Callopanchax</taxon>
    </lineage>
</organism>
<evidence type="ECO:0000256" key="14">
    <source>
        <dbReference type="ARBA" id="ARBA00023128"/>
    </source>
</evidence>
<protein>
    <recommendedName>
        <fullName evidence="4">NADH-ubiquinone oxidoreductase chain 2</fullName>
        <ecNumber evidence="3">7.1.1.2</ecNumber>
    </recommendedName>
    <alternativeName>
        <fullName evidence="16">NADH dehydrogenase subunit 2</fullName>
    </alternativeName>
</protein>
<evidence type="ECO:0000256" key="2">
    <source>
        <dbReference type="ARBA" id="ARBA00007012"/>
    </source>
</evidence>
<dbReference type="PANTHER" id="PTHR46552">
    <property type="entry name" value="NADH-UBIQUINONE OXIDOREDUCTASE CHAIN 2"/>
    <property type="match status" value="1"/>
</dbReference>
<dbReference type="AlphaFoldDB" id="Q9TD60"/>
<evidence type="ECO:0000256" key="1">
    <source>
        <dbReference type="ARBA" id="ARBA00004448"/>
    </source>
</evidence>
<reference evidence="20" key="1">
    <citation type="journal article" date="1999" name="Evolution">
        <title>THE EVOLUTION OF DIAPAUSE IN THE KILLIFISH FAMILY RIVULIDAE (ATHERINOMORPHA, CYPRINODONTIFORMES): A MOLECULAR PHYLOGENETIC AND BIOGEOGRAPHIC PERSPECTIVE.</title>
        <authorList>
            <person name="Hrbek T."/>
            <person name="Larson A."/>
        </authorList>
    </citation>
    <scope>NUCLEOTIDE SEQUENCE</scope>
</reference>
<evidence type="ECO:0000256" key="5">
    <source>
        <dbReference type="ARBA" id="ARBA00022448"/>
    </source>
</evidence>
<evidence type="ECO:0000256" key="18">
    <source>
        <dbReference type="SAM" id="Phobius"/>
    </source>
</evidence>
<evidence type="ECO:0000256" key="4">
    <source>
        <dbReference type="ARBA" id="ARBA00021008"/>
    </source>
</evidence>
<dbReference type="EMBL" id="AF092360">
    <property type="protein sequence ID" value="AAF02918.1"/>
    <property type="molecule type" value="Genomic_DNA"/>
</dbReference>
<accession>Q9TD60</accession>
<proteinExistence type="inferred from homology"/>
<feature type="domain" description="NADH:quinone oxidoreductase/Mrp antiporter transmembrane" evidence="19">
    <location>
        <begin position="23"/>
        <end position="146"/>
    </location>
</feature>
<dbReference type="PANTHER" id="PTHR46552:SF1">
    <property type="entry name" value="NADH-UBIQUINONE OXIDOREDUCTASE CHAIN 2"/>
    <property type="match status" value="1"/>
</dbReference>
<feature type="transmembrane region" description="Helical" evidence="18">
    <location>
        <begin position="93"/>
        <end position="116"/>
    </location>
</feature>
<dbReference type="InterPro" id="IPR001750">
    <property type="entry name" value="ND/Mrp_TM"/>
</dbReference>
<comment type="catalytic activity">
    <reaction evidence="17">
        <text>a ubiquinone + NADH + 5 H(+)(in) = a ubiquinol + NAD(+) + 4 H(+)(out)</text>
        <dbReference type="Rhea" id="RHEA:29091"/>
        <dbReference type="Rhea" id="RHEA-COMP:9565"/>
        <dbReference type="Rhea" id="RHEA-COMP:9566"/>
        <dbReference type="ChEBI" id="CHEBI:15378"/>
        <dbReference type="ChEBI" id="CHEBI:16389"/>
        <dbReference type="ChEBI" id="CHEBI:17976"/>
        <dbReference type="ChEBI" id="CHEBI:57540"/>
        <dbReference type="ChEBI" id="CHEBI:57945"/>
        <dbReference type="EC" id="7.1.1.2"/>
    </reaction>
</comment>
<dbReference type="Pfam" id="PF00361">
    <property type="entry name" value="Proton_antipo_M"/>
    <property type="match status" value="1"/>
</dbReference>
<keyword evidence="13" id="KW-0830">Ubiquinone</keyword>
<keyword evidence="7 18" id="KW-0812">Transmembrane</keyword>
<evidence type="ECO:0000256" key="17">
    <source>
        <dbReference type="ARBA" id="ARBA00049551"/>
    </source>
</evidence>
<evidence type="ECO:0000259" key="19">
    <source>
        <dbReference type="Pfam" id="PF00361"/>
    </source>
</evidence>
<comment type="subcellular location">
    <subcellularLocation>
        <location evidence="1">Mitochondrion inner membrane</location>
        <topology evidence="1">Multi-pass membrane protein</topology>
    </subcellularLocation>
</comment>
<geneLocation type="mitochondrion" evidence="20"/>